<dbReference type="GO" id="GO:0005737">
    <property type="term" value="C:cytoplasm"/>
    <property type="evidence" value="ECO:0007669"/>
    <property type="project" value="TreeGrafter"/>
</dbReference>
<dbReference type="EMBL" id="CAJVCH010110082">
    <property type="protein sequence ID" value="CAG7724493.1"/>
    <property type="molecule type" value="Genomic_DNA"/>
</dbReference>
<accession>A0A8J2JV17</accession>
<evidence type="ECO:0000259" key="1">
    <source>
        <dbReference type="PROSITE" id="PS50191"/>
    </source>
</evidence>
<name>A0A8J2JV17_9HEXA</name>
<dbReference type="Pfam" id="PF00650">
    <property type="entry name" value="CRAL_TRIO"/>
    <property type="match status" value="1"/>
</dbReference>
<keyword evidence="3" id="KW-1185">Reference proteome</keyword>
<proteinExistence type="predicted"/>
<gene>
    <name evidence="2" type="ORF">AFUS01_LOCUS13510</name>
</gene>
<organism evidence="2 3">
    <name type="scientific">Allacma fusca</name>
    <dbReference type="NCBI Taxonomy" id="39272"/>
    <lineage>
        <taxon>Eukaryota</taxon>
        <taxon>Metazoa</taxon>
        <taxon>Ecdysozoa</taxon>
        <taxon>Arthropoda</taxon>
        <taxon>Hexapoda</taxon>
        <taxon>Collembola</taxon>
        <taxon>Symphypleona</taxon>
        <taxon>Sminthuridae</taxon>
        <taxon>Allacma</taxon>
    </lineage>
</organism>
<evidence type="ECO:0000313" key="2">
    <source>
        <dbReference type="EMBL" id="CAG7724493.1"/>
    </source>
</evidence>
<comment type="caution">
    <text evidence="2">The sequence shown here is derived from an EMBL/GenBank/DDBJ whole genome shotgun (WGS) entry which is preliminary data.</text>
</comment>
<dbReference type="PROSITE" id="PS50191">
    <property type="entry name" value="CRAL_TRIO"/>
    <property type="match status" value="1"/>
</dbReference>
<reference evidence="2" key="1">
    <citation type="submission" date="2021-06" db="EMBL/GenBank/DDBJ databases">
        <authorList>
            <person name="Hodson N. C."/>
            <person name="Mongue J. A."/>
            <person name="Jaron S. K."/>
        </authorList>
    </citation>
    <scope>NUCLEOTIDE SEQUENCE</scope>
</reference>
<dbReference type="AlphaFoldDB" id="A0A8J2JV17"/>
<protein>
    <recommendedName>
        <fullName evidence="1">CRAL-TRIO domain-containing protein</fullName>
    </recommendedName>
</protein>
<evidence type="ECO:0000313" key="3">
    <source>
        <dbReference type="Proteomes" id="UP000708208"/>
    </source>
</evidence>
<dbReference type="InterPro" id="IPR001251">
    <property type="entry name" value="CRAL-TRIO_dom"/>
</dbReference>
<dbReference type="PANTHER" id="PTHR23324">
    <property type="entry name" value="SEC14 RELATED PROTEIN"/>
    <property type="match status" value="1"/>
</dbReference>
<sequence length="234" mass="27074">MLTIPYIICYTFILSSDYYSATALPASSEVSETIQVFKTSEKTLDKWVPPKNISKLFPYYISGFDFDSRPFFVVEIGKWPFRDFIEKGKDLEVLDKYVQQMFYRFEYGGKIYSRPGEENQSDESAGILDWEGFSLVDYAHSPTLKFLLKHFASFQKIQDSHAYGLWINVNAVARSFINLATPVLGNVLERIEIYGTQKSRWIPKVLRRIDKDEIPSWYGGTKDSKEFQPVAIFG</sequence>
<feature type="domain" description="CRAL-TRIO" evidence="1">
    <location>
        <begin position="49"/>
        <end position="226"/>
    </location>
</feature>
<dbReference type="PANTHER" id="PTHR23324:SF83">
    <property type="entry name" value="SEC14-LIKE PROTEIN 2"/>
    <property type="match status" value="1"/>
</dbReference>
<dbReference type="Proteomes" id="UP000708208">
    <property type="component" value="Unassembled WGS sequence"/>
</dbReference>
<dbReference type="InterPro" id="IPR051064">
    <property type="entry name" value="SEC14/CRAL-TRIO_domain"/>
</dbReference>
<dbReference type="OrthoDB" id="440711at2759"/>